<dbReference type="InterPro" id="IPR029035">
    <property type="entry name" value="DHS-like_NAD/FAD-binding_dom"/>
</dbReference>
<dbReference type="GO" id="GO:0009055">
    <property type="term" value="F:electron transfer activity"/>
    <property type="evidence" value="ECO:0007669"/>
    <property type="project" value="InterPro"/>
</dbReference>
<dbReference type="SUPFAM" id="SSF52402">
    <property type="entry name" value="Adenine nucleotide alpha hydrolases-like"/>
    <property type="match status" value="1"/>
</dbReference>
<evidence type="ECO:0000256" key="4">
    <source>
        <dbReference type="ARBA" id="ARBA00022630"/>
    </source>
</evidence>
<feature type="binding site" evidence="6">
    <location>
        <position position="266"/>
    </location>
    <ligand>
        <name>FAD</name>
        <dbReference type="ChEBI" id="CHEBI:57692"/>
    </ligand>
</feature>
<dbReference type="Gene3D" id="3.40.50.1220">
    <property type="entry name" value="TPP-binding domain"/>
    <property type="match status" value="1"/>
</dbReference>
<dbReference type="PANTHER" id="PTHR43153:SF1">
    <property type="entry name" value="ELECTRON TRANSFER FLAVOPROTEIN SUBUNIT ALPHA, MITOCHONDRIAL"/>
    <property type="match status" value="1"/>
</dbReference>
<evidence type="ECO:0000259" key="8">
    <source>
        <dbReference type="Pfam" id="PF01012"/>
    </source>
</evidence>
<proteinExistence type="inferred from homology"/>
<comment type="subunit">
    <text evidence="2">Heterodimer of an alpha and a beta subunit.</text>
</comment>
<dbReference type="PIRSF" id="PIRSF000089">
    <property type="entry name" value="Electra_flavoP_a"/>
    <property type="match status" value="1"/>
</dbReference>
<dbReference type="FunFam" id="3.40.50.1220:FF:000004">
    <property type="entry name" value="Electron transfer flavoprotein"/>
    <property type="match status" value="1"/>
</dbReference>
<protein>
    <recommendedName>
        <fullName evidence="11">Electron transfer flavoprotein alpha/beta-subunit N-terminal domain-containing protein</fullName>
    </recommendedName>
</protein>
<evidence type="ECO:0000256" key="2">
    <source>
        <dbReference type="ARBA" id="ARBA00011355"/>
    </source>
</evidence>
<comment type="cofactor">
    <cofactor evidence="6">
        <name>FAD</name>
        <dbReference type="ChEBI" id="CHEBI:57692"/>
    </cofactor>
    <text evidence="6">Binds 1 FAD per dimer.</text>
</comment>
<name>K0YK20_9ACTN</name>
<dbReference type="Proteomes" id="UP000006069">
    <property type="component" value="Unassembled WGS sequence"/>
</dbReference>
<keyword evidence="3" id="KW-0813">Transport</keyword>
<keyword evidence="6" id="KW-0274">FAD</keyword>
<reference evidence="9 10" key="1">
    <citation type="submission" date="2012-08" db="EMBL/GenBank/DDBJ databases">
        <title>The Genome Sequence of Slackia piriformis YIT 12062.</title>
        <authorList>
            <consortium name="The Broad Institute Genome Sequencing Platform"/>
            <person name="Earl A."/>
            <person name="Ward D."/>
            <person name="Feldgarden M."/>
            <person name="Gevers D."/>
            <person name="Morotomi M."/>
            <person name="Walker B."/>
            <person name="Young S.K."/>
            <person name="Zeng Q."/>
            <person name="Gargeya S."/>
            <person name="Fitzgerald M."/>
            <person name="Haas B."/>
            <person name="Abouelleil A."/>
            <person name="Alvarado L."/>
            <person name="Arachchi H.M."/>
            <person name="Berlin A.M."/>
            <person name="Chapman S.B."/>
            <person name="Goldberg J."/>
            <person name="Griggs A."/>
            <person name="Gujja S."/>
            <person name="Hansen M."/>
            <person name="Howarth C."/>
            <person name="Imamovic A."/>
            <person name="Larimer J."/>
            <person name="McCowen C."/>
            <person name="Montmayeur A."/>
            <person name="Murphy C."/>
            <person name="Neiman D."/>
            <person name="Pearson M."/>
            <person name="Priest M."/>
            <person name="Roberts A."/>
            <person name="Saif S."/>
            <person name="Shea T."/>
            <person name="Sisk P."/>
            <person name="Sykes S."/>
            <person name="Wortman J."/>
            <person name="Nusbaum C."/>
            <person name="Birren B."/>
        </authorList>
    </citation>
    <scope>NUCLEOTIDE SEQUENCE [LARGE SCALE GENOMIC DNA]</scope>
    <source>
        <strain evidence="9 10">YIT 12062</strain>
    </source>
</reference>
<sequence>MKAFVLAERTDAAAELCAGARTMADEVVLVAVADMEVPAACADKVLHVALPEGAVFDDAADTVIAAFDAETPGVVLAEPTKHVKVIAGKLAAHAGAAVVTDAIAIVDGVADNMYFGGVGIKKQKAAGEVAFFTVGAGVFADAQASGDNAVEELAWVAPAKAVKLVSSKPIEKSSVDLTKADVVVAAGRGFAAEEDLQVARDLCDKLGAGLGCSRPLAEGVDWMPKETYIGVSGLMLAPKVYVAAGISGQMQHMVGCNRATTLFAINKDKNAPVFKQCDFGLVGDVKTVLPALVAAL</sequence>
<feature type="binding site" evidence="6">
    <location>
        <position position="188"/>
    </location>
    <ligand>
        <name>FAD</name>
        <dbReference type="ChEBI" id="CHEBI:57692"/>
    </ligand>
</feature>
<dbReference type="Pfam" id="PF01012">
    <property type="entry name" value="ETF"/>
    <property type="match status" value="1"/>
</dbReference>
<feature type="binding site" evidence="6">
    <location>
        <begin position="213"/>
        <end position="214"/>
    </location>
    <ligand>
        <name>FAD</name>
        <dbReference type="ChEBI" id="CHEBI:57692"/>
    </ligand>
</feature>
<dbReference type="InterPro" id="IPR014729">
    <property type="entry name" value="Rossmann-like_a/b/a_fold"/>
</dbReference>
<organism evidence="9 10">
    <name type="scientific">Slackia piriformis YIT 12062</name>
    <dbReference type="NCBI Taxonomy" id="742818"/>
    <lineage>
        <taxon>Bacteria</taxon>
        <taxon>Bacillati</taxon>
        <taxon>Actinomycetota</taxon>
        <taxon>Coriobacteriia</taxon>
        <taxon>Eggerthellales</taxon>
        <taxon>Eggerthellaceae</taxon>
        <taxon>Slackia</taxon>
    </lineage>
</organism>
<feature type="binding site" evidence="6">
    <location>
        <begin position="245"/>
        <end position="252"/>
    </location>
    <ligand>
        <name>FAD</name>
        <dbReference type="ChEBI" id="CHEBI:57692"/>
    </ligand>
</feature>
<dbReference type="AlphaFoldDB" id="K0YK20"/>
<dbReference type="InParanoid" id="K0YK20"/>
<feature type="domain" description="Electron transfer flavoprotein alpha subunit C-terminal" evidence="7">
    <location>
        <begin position="176"/>
        <end position="256"/>
    </location>
</feature>
<feature type="domain" description="Electron transfer flavoprotein alpha/beta-subunit N-terminal" evidence="8">
    <location>
        <begin position="11"/>
        <end position="153"/>
    </location>
</feature>
<evidence type="ECO:0008006" key="11">
    <source>
        <dbReference type="Google" id="ProtNLM"/>
    </source>
</evidence>
<dbReference type="eggNOG" id="COG2025">
    <property type="taxonomic scope" value="Bacteria"/>
</dbReference>
<dbReference type="PANTHER" id="PTHR43153">
    <property type="entry name" value="ELECTRON TRANSFER FLAVOPROTEIN ALPHA"/>
    <property type="match status" value="1"/>
</dbReference>
<gene>
    <name evidence="9" type="ORF">HMPREF9451_01054</name>
</gene>
<accession>K0YK20</accession>
<dbReference type="GO" id="GO:0033539">
    <property type="term" value="P:fatty acid beta-oxidation using acyl-CoA dehydrogenase"/>
    <property type="evidence" value="ECO:0007669"/>
    <property type="project" value="TreeGrafter"/>
</dbReference>
<evidence type="ECO:0000256" key="3">
    <source>
        <dbReference type="ARBA" id="ARBA00022448"/>
    </source>
</evidence>
<dbReference type="Gene3D" id="3.40.50.620">
    <property type="entry name" value="HUPs"/>
    <property type="match status" value="1"/>
</dbReference>
<dbReference type="InterPro" id="IPR001308">
    <property type="entry name" value="ETF_a/FixB"/>
</dbReference>
<evidence type="ECO:0000256" key="5">
    <source>
        <dbReference type="ARBA" id="ARBA00025649"/>
    </source>
</evidence>
<evidence type="ECO:0000256" key="1">
    <source>
        <dbReference type="ARBA" id="ARBA00005817"/>
    </source>
</evidence>
<evidence type="ECO:0000313" key="9">
    <source>
        <dbReference type="EMBL" id="EJZ83543.1"/>
    </source>
</evidence>
<keyword evidence="10" id="KW-1185">Reference proteome</keyword>
<evidence type="ECO:0000256" key="6">
    <source>
        <dbReference type="PIRSR" id="PIRSR000089-1"/>
    </source>
</evidence>
<comment type="function">
    <text evidence="5">The electron transfer flavoprotein serves as a specific electron acceptor for other dehydrogenases. It transfers the electrons to the main respiratory chain via ETF-ubiquinone oxidoreductase (ETF dehydrogenase).</text>
</comment>
<dbReference type="OrthoDB" id="9770286at2"/>
<evidence type="ECO:0000259" key="7">
    <source>
        <dbReference type="Pfam" id="PF00766"/>
    </source>
</evidence>
<dbReference type="PATRIC" id="fig|742818.3.peg.1116"/>
<dbReference type="SUPFAM" id="SSF52467">
    <property type="entry name" value="DHS-like NAD/FAD-binding domain"/>
    <property type="match status" value="1"/>
</dbReference>
<comment type="similarity">
    <text evidence="1">Belongs to the ETF alpha-subunit/FixB family.</text>
</comment>
<dbReference type="InterPro" id="IPR014730">
    <property type="entry name" value="ETF_a/b_N"/>
</dbReference>
<dbReference type="InterPro" id="IPR014731">
    <property type="entry name" value="ETF_asu_C"/>
</dbReference>
<comment type="caution">
    <text evidence="9">The sequence shown here is derived from an EMBL/GenBank/DDBJ whole genome shotgun (WGS) entry which is preliminary data.</text>
</comment>
<dbReference type="Pfam" id="PF00766">
    <property type="entry name" value="ETF_alpha"/>
    <property type="match status" value="1"/>
</dbReference>
<dbReference type="HOGENOM" id="CLU_034178_0_1_11"/>
<dbReference type="FunCoup" id="K0YK20">
    <property type="interactions" value="176"/>
</dbReference>
<dbReference type="RefSeq" id="WP_009139262.1">
    <property type="nucleotide sequence ID" value="NZ_JH815198.1"/>
</dbReference>
<evidence type="ECO:0000313" key="10">
    <source>
        <dbReference type="Proteomes" id="UP000006069"/>
    </source>
</evidence>
<dbReference type="GO" id="GO:0050660">
    <property type="term" value="F:flavin adenine dinucleotide binding"/>
    <property type="evidence" value="ECO:0007669"/>
    <property type="project" value="InterPro"/>
</dbReference>
<keyword evidence="4" id="KW-0285">Flavoprotein</keyword>
<dbReference type="EMBL" id="ADMD01000007">
    <property type="protein sequence ID" value="EJZ83543.1"/>
    <property type="molecule type" value="Genomic_DNA"/>
</dbReference>